<name>A0A917N7Q2_9GAMM</name>
<dbReference type="Pfam" id="PF13474">
    <property type="entry name" value="SnoaL_3"/>
    <property type="match status" value="1"/>
</dbReference>
<dbReference type="SUPFAM" id="SSF54427">
    <property type="entry name" value="NTF2-like"/>
    <property type="match status" value="1"/>
</dbReference>
<gene>
    <name evidence="2" type="ORF">GCM10009332_01620</name>
</gene>
<dbReference type="RefSeq" id="WP_188916908.1">
    <property type="nucleotide sequence ID" value="NZ_BMPZ01000001.1"/>
</dbReference>
<dbReference type="Gene3D" id="3.10.450.50">
    <property type="match status" value="1"/>
</dbReference>
<evidence type="ECO:0000313" key="2">
    <source>
        <dbReference type="EMBL" id="GGI68134.1"/>
    </source>
</evidence>
<evidence type="ECO:0000259" key="1">
    <source>
        <dbReference type="Pfam" id="PF13474"/>
    </source>
</evidence>
<reference evidence="2" key="1">
    <citation type="journal article" date="2014" name="Int. J. Syst. Evol. Microbiol.">
        <title>Complete genome sequence of Corynebacterium casei LMG S-19264T (=DSM 44701T), isolated from a smear-ripened cheese.</title>
        <authorList>
            <consortium name="US DOE Joint Genome Institute (JGI-PGF)"/>
            <person name="Walter F."/>
            <person name="Albersmeier A."/>
            <person name="Kalinowski J."/>
            <person name="Ruckert C."/>
        </authorList>
    </citation>
    <scope>NUCLEOTIDE SEQUENCE</scope>
    <source>
        <strain evidence="2">JCM 30804</strain>
    </source>
</reference>
<dbReference type="Proteomes" id="UP000613743">
    <property type="component" value="Unassembled WGS sequence"/>
</dbReference>
<feature type="domain" description="SnoaL-like" evidence="1">
    <location>
        <begin position="47"/>
        <end position="153"/>
    </location>
</feature>
<sequence length="176" mass="20067">MISQNPMKVVLLLVLLNLLTFTVNAEQKIKHDSFQQPLTAELAPAHQLLDQLHAYAASANWPAYFNLYLENAVFIGTDASEHWRMPEFRKYASPTRGWRYDVHHRTLNHHGNVIVFDEILYNSSYGLSRGTGTLLLTKNGWKIAQYHLSFPIPNPMAKKITAQIQAESSQKNKPVP</sequence>
<dbReference type="InterPro" id="IPR037401">
    <property type="entry name" value="SnoaL-like"/>
</dbReference>
<keyword evidence="3" id="KW-1185">Reference proteome</keyword>
<organism evidence="2 3">
    <name type="scientific">Shewanella gelidii</name>
    <dbReference type="NCBI Taxonomy" id="1642821"/>
    <lineage>
        <taxon>Bacteria</taxon>
        <taxon>Pseudomonadati</taxon>
        <taxon>Pseudomonadota</taxon>
        <taxon>Gammaproteobacteria</taxon>
        <taxon>Alteromonadales</taxon>
        <taxon>Shewanellaceae</taxon>
        <taxon>Shewanella</taxon>
    </lineage>
</organism>
<comment type="caution">
    <text evidence="2">The sequence shown here is derived from an EMBL/GenBank/DDBJ whole genome shotgun (WGS) entry which is preliminary data.</text>
</comment>
<dbReference type="AlphaFoldDB" id="A0A917N7Q2"/>
<proteinExistence type="predicted"/>
<accession>A0A917N7Q2</accession>
<reference evidence="2" key="2">
    <citation type="submission" date="2020-09" db="EMBL/GenBank/DDBJ databases">
        <authorList>
            <person name="Sun Q."/>
            <person name="Ohkuma M."/>
        </authorList>
    </citation>
    <scope>NUCLEOTIDE SEQUENCE</scope>
    <source>
        <strain evidence="2">JCM 30804</strain>
    </source>
</reference>
<evidence type="ECO:0000313" key="3">
    <source>
        <dbReference type="Proteomes" id="UP000613743"/>
    </source>
</evidence>
<dbReference type="InterPro" id="IPR032710">
    <property type="entry name" value="NTF2-like_dom_sf"/>
</dbReference>
<protein>
    <recommendedName>
        <fullName evidence="1">SnoaL-like domain-containing protein</fullName>
    </recommendedName>
</protein>
<dbReference type="EMBL" id="BMPZ01000001">
    <property type="protein sequence ID" value="GGI68134.1"/>
    <property type="molecule type" value="Genomic_DNA"/>
</dbReference>